<protein>
    <submittedName>
        <fullName evidence="2">Uncharacterized protein</fullName>
    </submittedName>
</protein>
<evidence type="ECO:0000313" key="3">
    <source>
        <dbReference type="Proteomes" id="UP000193498"/>
    </source>
</evidence>
<dbReference type="EMBL" id="MCFE01000119">
    <property type="protein sequence ID" value="ORX98145.1"/>
    <property type="molecule type" value="Genomic_DNA"/>
</dbReference>
<keyword evidence="1" id="KW-0812">Transmembrane</keyword>
<keyword evidence="1" id="KW-0472">Membrane</keyword>
<dbReference type="InParanoid" id="A0A1Y1YJH5"/>
<evidence type="ECO:0000256" key="1">
    <source>
        <dbReference type="SAM" id="Phobius"/>
    </source>
</evidence>
<feature type="transmembrane region" description="Helical" evidence="1">
    <location>
        <begin position="34"/>
        <end position="55"/>
    </location>
</feature>
<proteinExistence type="predicted"/>
<sequence length="56" mass="6083">MRKNVVCEQFAGNAVINCNSTDTLPISWPVGNHIVGYIFVLICAGVYLITLSASLR</sequence>
<reference evidence="2 3" key="1">
    <citation type="submission" date="2016-07" db="EMBL/GenBank/DDBJ databases">
        <title>Pervasive Adenine N6-methylation of Active Genes in Fungi.</title>
        <authorList>
            <consortium name="DOE Joint Genome Institute"/>
            <person name="Mondo S.J."/>
            <person name="Dannebaum R.O."/>
            <person name="Kuo R.C."/>
            <person name="Labutti K."/>
            <person name="Haridas S."/>
            <person name="Kuo A."/>
            <person name="Salamov A."/>
            <person name="Ahrendt S.R."/>
            <person name="Lipzen A."/>
            <person name="Sullivan W."/>
            <person name="Andreopoulos W.B."/>
            <person name="Clum A."/>
            <person name="Lindquist E."/>
            <person name="Daum C."/>
            <person name="Ramamoorthy G.K."/>
            <person name="Gryganskyi A."/>
            <person name="Culley D."/>
            <person name="Magnuson J.K."/>
            <person name="James T.Y."/>
            <person name="O'Malley M.A."/>
            <person name="Stajich J.E."/>
            <person name="Spatafora J.W."/>
            <person name="Visel A."/>
            <person name="Grigoriev I.V."/>
        </authorList>
    </citation>
    <scope>NUCLEOTIDE SEQUENCE [LARGE SCALE GENOMIC DNA]</scope>
    <source>
        <strain evidence="2 3">CBS 931.73</strain>
    </source>
</reference>
<gene>
    <name evidence="2" type="ORF">K493DRAFT_313765</name>
</gene>
<name>A0A1Y1YJH5_9FUNG</name>
<accession>A0A1Y1YJH5</accession>
<comment type="caution">
    <text evidence="2">The sequence shown here is derived from an EMBL/GenBank/DDBJ whole genome shotgun (WGS) entry which is preliminary data.</text>
</comment>
<dbReference type="AlphaFoldDB" id="A0A1Y1YJH5"/>
<organism evidence="2 3">
    <name type="scientific">Basidiobolus meristosporus CBS 931.73</name>
    <dbReference type="NCBI Taxonomy" id="1314790"/>
    <lineage>
        <taxon>Eukaryota</taxon>
        <taxon>Fungi</taxon>
        <taxon>Fungi incertae sedis</taxon>
        <taxon>Zoopagomycota</taxon>
        <taxon>Entomophthoromycotina</taxon>
        <taxon>Basidiobolomycetes</taxon>
        <taxon>Basidiobolales</taxon>
        <taxon>Basidiobolaceae</taxon>
        <taxon>Basidiobolus</taxon>
    </lineage>
</organism>
<dbReference type="Proteomes" id="UP000193498">
    <property type="component" value="Unassembled WGS sequence"/>
</dbReference>
<keyword evidence="3" id="KW-1185">Reference proteome</keyword>
<keyword evidence="1" id="KW-1133">Transmembrane helix</keyword>
<evidence type="ECO:0000313" key="2">
    <source>
        <dbReference type="EMBL" id="ORX98145.1"/>
    </source>
</evidence>